<accession>A0A1G1L294</accession>
<evidence type="ECO:0000313" key="2">
    <source>
        <dbReference type="EMBL" id="OGW99282.1"/>
    </source>
</evidence>
<dbReference type="Pfam" id="PF01936">
    <property type="entry name" value="NYN"/>
    <property type="match status" value="1"/>
</dbReference>
<sequence length="208" mass="23633">MESVNVYIDGPNLLGAVSDLRKKRVWLDPVRLSERLINKTTQTVKTIFYAETPYPENLHSPESFRKQQSFFGKIHTYIQDRKVIHIKGNYRIDTCKVPFFIVNQLKPEVKNLIENISWKKPTEKGGDVGLAVQLVRDAFIGDFDHAILVTADQDFAPAVNIVANETKKHVSIAYVDNTYRTALPLRNRCGNPAFIQITRKMIDACGAT</sequence>
<gene>
    <name evidence="2" type="ORF">A3G33_03675</name>
</gene>
<evidence type="ECO:0000313" key="3">
    <source>
        <dbReference type="Proteomes" id="UP000178187"/>
    </source>
</evidence>
<dbReference type="Proteomes" id="UP000178187">
    <property type="component" value="Unassembled WGS sequence"/>
</dbReference>
<comment type="caution">
    <text evidence="2">The sequence shown here is derived from an EMBL/GenBank/DDBJ whole genome shotgun (WGS) entry which is preliminary data.</text>
</comment>
<name>A0A1G1L294_9BACT</name>
<proteinExistence type="predicted"/>
<dbReference type="InterPro" id="IPR021139">
    <property type="entry name" value="NYN"/>
</dbReference>
<evidence type="ECO:0000259" key="1">
    <source>
        <dbReference type="Pfam" id="PF01936"/>
    </source>
</evidence>
<dbReference type="AlphaFoldDB" id="A0A1G1L294"/>
<reference evidence="2 3" key="1">
    <citation type="journal article" date="2016" name="Nat. Commun.">
        <title>Thousands of microbial genomes shed light on interconnected biogeochemical processes in an aquifer system.</title>
        <authorList>
            <person name="Anantharaman K."/>
            <person name="Brown C.T."/>
            <person name="Hug L.A."/>
            <person name="Sharon I."/>
            <person name="Castelle C.J."/>
            <person name="Probst A.J."/>
            <person name="Thomas B.C."/>
            <person name="Singh A."/>
            <person name="Wilkins M.J."/>
            <person name="Karaoz U."/>
            <person name="Brodie E.L."/>
            <person name="Williams K.H."/>
            <person name="Hubbard S.S."/>
            <person name="Banfield J.F."/>
        </authorList>
    </citation>
    <scope>NUCLEOTIDE SEQUENCE [LARGE SCALE GENOMIC DNA]</scope>
</reference>
<organism evidence="2 3">
    <name type="scientific">Candidatus Danuiimicrobium aquiferis</name>
    <dbReference type="NCBI Taxonomy" id="1801832"/>
    <lineage>
        <taxon>Bacteria</taxon>
        <taxon>Pseudomonadati</taxon>
        <taxon>Candidatus Omnitrophota</taxon>
        <taxon>Candidatus Danuiimicrobium</taxon>
    </lineage>
</organism>
<dbReference type="GO" id="GO:0004540">
    <property type="term" value="F:RNA nuclease activity"/>
    <property type="evidence" value="ECO:0007669"/>
    <property type="project" value="InterPro"/>
</dbReference>
<feature type="domain" description="NYN" evidence="1">
    <location>
        <begin position="4"/>
        <end position="189"/>
    </location>
</feature>
<dbReference type="Gene3D" id="3.40.50.1010">
    <property type="entry name" value="5'-nuclease"/>
    <property type="match status" value="1"/>
</dbReference>
<dbReference type="EMBL" id="MHFR01000011">
    <property type="protein sequence ID" value="OGW99282.1"/>
    <property type="molecule type" value="Genomic_DNA"/>
</dbReference>
<protein>
    <recommendedName>
        <fullName evidence="1">NYN domain-containing protein</fullName>
    </recommendedName>
</protein>